<dbReference type="Pfam" id="PF17769">
    <property type="entry name" value="PurK_C"/>
    <property type="match status" value="1"/>
</dbReference>
<comment type="function">
    <text evidence="4">Catalyzes the ATP-dependent conversion of 5-aminoimidazole ribonucleotide (AIR) and HCO(3)(-) to N5-carboxyaminoimidazole ribonucleotide (N5-CAIR).</text>
</comment>
<comment type="caution">
    <text evidence="7">The sequence shown here is derived from an EMBL/GenBank/DDBJ whole genome shotgun (WGS) entry which is preliminary data.</text>
</comment>
<dbReference type="GO" id="GO:0005829">
    <property type="term" value="C:cytosol"/>
    <property type="evidence" value="ECO:0007669"/>
    <property type="project" value="TreeGrafter"/>
</dbReference>
<proteinExistence type="inferred from homology"/>
<dbReference type="Pfam" id="PF22660">
    <property type="entry name" value="RS_preATP-grasp-like"/>
    <property type="match status" value="1"/>
</dbReference>
<dbReference type="PANTHER" id="PTHR11609">
    <property type="entry name" value="PURINE BIOSYNTHESIS PROTEIN 6/7, PUR6/7"/>
    <property type="match status" value="1"/>
</dbReference>
<dbReference type="NCBIfam" id="TIGR01161">
    <property type="entry name" value="purK"/>
    <property type="match status" value="1"/>
</dbReference>
<evidence type="ECO:0000256" key="5">
    <source>
        <dbReference type="RuleBase" id="RU361200"/>
    </source>
</evidence>
<dbReference type="Proteomes" id="UP001238450">
    <property type="component" value="Unassembled WGS sequence"/>
</dbReference>
<feature type="binding site" evidence="4">
    <location>
        <position position="137"/>
    </location>
    <ligand>
        <name>ATP</name>
        <dbReference type="ChEBI" id="CHEBI:30616"/>
    </ligand>
</feature>
<dbReference type="InterPro" id="IPR013815">
    <property type="entry name" value="ATP_grasp_subdomain_1"/>
</dbReference>
<dbReference type="SUPFAM" id="SSF51246">
    <property type="entry name" value="Rudiment single hybrid motif"/>
    <property type="match status" value="1"/>
</dbReference>
<dbReference type="InterPro" id="IPR016185">
    <property type="entry name" value="PreATP-grasp_dom_sf"/>
</dbReference>
<keyword evidence="8" id="KW-1185">Reference proteome</keyword>
<keyword evidence="1 4" id="KW-0547">Nucleotide-binding</keyword>
<feature type="binding site" evidence="4">
    <location>
        <begin position="182"/>
        <end position="188"/>
    </location>
    <ligand>
        <name>ATP</name>
        <dbReference type="ChEBI" id="CHEBI:30616"/>
    </ligand>
</feature>
<dbReference type="PANTHER" id="PTHR11609:SF5">
    <property type="entry name" value="PHOSPHORIBOSYLAMINOIMIDAZOLE CARBOXYLASE"/>
    <property type="match status" value="1"/>
</dbReference>
<protein>
    <recommendedName>
        <fullName evidence="4 5">N5-carboxyaminoimidazole ribonucleotide synthase</fullName>
        <shortName evidence="4 5">N5-CAIR synthase</shortName>
        <ecNumber evidence="4 5">6.3.4.18</ecNumber>
    </recommendedName>
    <alternativeName>
        <fullName evidence="4 5">5-(carboxyamino)imidazole ribonucleotide synthetase</fullName>
    </alternativeName>
</protein>
<sequence>MTMQSTQLENSLLNHIPKKESSFTERQSSSSSALIVPGQTIGVLGGGQLGRMMILEGRRLGYRFVVLDPALDSPAGQVADEQIVGEYDSPMAMERLMDKSDLVVYEFENIDPDMVRMIEAIKPLPQGSNLLRWTRHRGQERKVLQDAQIPIASYQVVTSKTQILEAIEELQLPCVLKVLTGGYDGKGQWVIRTLDDPFPPVEVIEKGILVEKFIPYVKEISVIVARGVSGEVEVYPPVMNIHRNQILHMTISPAPIKEGIRERAEQIAYQLASQLRFVGVLAIEMFVLADGTILVNELAPRPHNSGHITMDIMNPCQFEQFVRAVTGLPLRKPARKSTGIMVNLLGEHQEAFFEQLANLPSCAKVHWYGKSVAKEGRKMGHINFAGDSSLQDLLELVNEIPIWEPLSGQEWEAIFSIANNQVEGRRLHD</sequence>
<dbReference type="PROSITE" id="PS50975">
    <property type="entry name" value="ATP_GRASP"/>
    <property type="match status" value="1"/>
</dbReference>
<keyword evidence="4 5" id="KW-0436">Ligase</keyword>
<gene>
    <name evidence="4 5" type="primary">purK</name>
    <name evidence="7" type="ORF">J2Z48_002996</name>
</gene>
<dbReference type="InterPro" id="IPR040686">
    <property type="entry name" value="PurK_C"/>
</dbReference>
<evidence type="ECO:0000256" key="4">
    <source>
        <dbReference type="HAMAP-Rule" id="MF_01928"/>
    </source>
</evidence>
<dbReference type="Pfam" id="PF02222">
    <property type="entry name" value="ATP-grasp"/>
    <property type="match status" value="1"/>
</dbReference>
<dbReference type="EC" id="6.3.4.18" evidence="4 5"/>
<dbReference type="EMBL" id="JAUSUV010000018">
    <property type="protein sequence ID" value="MDQ0418792.1"/>
    <property type="molecule type" value="Genomic_DNA"/>
</dbReference>
<dbReference type="GO" id="GO:0005524">
    <property type="term" value="F:ATP binding"/>
    <property type="evidence" value="ECO:0007669"/>
    <property type="project" value="UniProtKB-UniRule"/>
</dbReference>
<accession>A0AAJ1TKY4</accession>
<dbReference type="NCBIfam" id="NF004679">
    <property type="entry name" value="PRK06019.1-5"/>
    <property type="match status" value="1"/>
</dbReference>
<dbReference type="InterPro" id="IPR011761">
    <property type="entry name" value="ATP-grasp"/>
</dbReference>
<comment type="function">
    <text evidence="5">Catalyzes the ATP-dependent conversion of 5-aminoimidazole ribonucleotide (AIR) and HCO(3)- to N5-carboxyaminoimidazole ribonucleotide (N5-CAIR).</text>
</comment>
<feature type="binding site" evidence="4">
    <location>
        <position position="242"/>
    </location>
    <ligand>
        <name>ATP</name>
        <dbReference type="ChEBI" id="CHEBI:30616"/>
    </ligand>
</feature>
<organism evidence="7 8">
    <name type="scientific">Croceifilum oryzae</name>
    <dbReference type="NCBI Taxonomy" id="1553429"/>
    <lineage>
        <taxon>Bacteria</taxon>
        <taxon>Bacillati</taxon>
        <taxon>Bacillota</taxon>
        <taxon>Bacilli</taxon>
        <taxon>Bacillales</taxon>
        <taxon>Thermoactinomycetaceae</taxon>
        <taxon>Croceifilum</taxon>
    </lineage>
</organism>
<dbReference type="GO" id="GO:0046872">
    <property type="term" value="F:metal ion binding"/>
    <property type="evidence" value="ECO:0007669"/>
    <property type="project" value="InterPro"/>
</dbReference>
<evidence type="ECO:0000256" key="3">
    <source>
        <dbReference type="ARBA" id="ARBA00022840"/>
    </source>
</evidence>
<evidence type="ECO:0000259" key="6">
    <source>
        <dbReference type="PROSITE" id="PS50975"/>
    </source>
</evidence>
<reference evidence="7 8" key="1">
    <citation type="submission" date="2023-07" db="EMBL/GenBank/DDBJ databases">
        <title>Genomic Encyclopedia of Type Strains, Phase IV (KMG-IV): sequencing the most valuable type-strain genomes for metagenomic binning, comparative biology and taxonomic classification.</title>
        <authorList>
            <person name="Goeker M."/>
        </authorList>
    </citation>
    <scope>NUCLEOTIDE SEQUENCE [LARGE SCALE GENOMIC DNA]</scope>
    <source>
        <strain evidence="7 8">DSM 46876</strain>
    </source>
</reference>
<comment type="catalytic activity">
    <reaction evidence="4 5">
        <text>5-amino-1-(5-phospho-beta-D-ribosyl)imidazole + hydrogencarbonate + ATP = 5-carboxyamino-1-(5-phospho-D-ribosyl)imidazole + ADP + phosphate + 2 H(+)</text>
        <dbReference type="Rhea" id="RHEA:19317"/>
        <dbReference type="ChEBI" id="CHEBI:15378"/>
        <dbReference type="ChEBI" id="CHEBI:17544"/>
        <dbReference type="ChEBI" id="CHEBI:30616"/>
        <dbReference type="ChEBI" id="CHEBI:43474"/>
        <dbReference type="ChEBI" id="CHEBI:58730"/>
        <dbReference type="ChEBI" id="CHEBI:137981"/>
        <dbReference type="ChEBI" id="CHEBI:456216"/>
        <dbReference type="EC" id="6.3.4.18"/>
    </reaction>
</comment>
<dbReference type="AlphaFoldDB" id="A0AAJ1TKY4"/>
<dbReference type="GO" id="GO:0034028">
    <property type="term" value="F:5-(carboxyamino)imidazole ribonucleotide synthase activity"/>
    <property type="evidence" value="ECO:0007669"/>
    <property type="project" value="UniProtKB-UniRule"/>
</dbReference>
<dbReference type="InterPro" id="IPR054350">
    <property type="entry name" value="PurT/PurK_preATP-grasp"/>
</dbReference>
<dbReference type="InterPro" id="IPR003135">
    <property type="entry name" value="ATP-grasp_carboxylate-amine"/>
</dbReference>
<name>A0AAJ1TKY4_9BACL</name>
<dbReference type="SUPFAM" id="SSF52440">
    <property type="entry name" value="PreATP-grasp domain"/>
    <property type="match status" value="1"/>
</dbReference>
<feature type="binding site" evidence="4">
    <location>
        <position position="177"/>
    </location>
    <ligand>
        <name>ATP</name>
        <dbReference type="ChEBI" id="CHEBI:30616"/>
    </ligand>
</feature>
<dbReference type="InterPro" id="IPR005875">
    <property type="entry name" value="PurK"/>
</dbReference>
<evidence type="ECO:0000256" key="2">
    <source>
        <dbReference type="ARBA" id="ARBA00022755"/>
    </source>
</evidence>
<dbReference type="RefSeq" id="WP_307254735.1">
    <property type="nucleotide sequence ID" value="NZ_JAUSUV010000018.1"/>
</dbReference>
<keyword evidence="2 4" id="KW-0658">Purine biosynthesis</keyword>
<dbReference type="Gene3D" id="3.30.1490.20">
    <property type="entry name" value="ATP-grasp fold, A domain"/>
    <property type="match status" value="1"/>
</dbReference>
<feature type="binding site" evidence="4">
    <location>
        <position position="219"/>
    </location>
    <ligand>
        <name>ATP</name>
        <dbReference type="ChEBI" id="CHEBI:30616"/>
    </ligand>
</feature>
<dbReference type="Gene3D" id="3.30.470.20">
    <property type="entry name" value="ATP-grasp fold, B domain"/>
    <property type="match status" value="1"/>
</dbReference>
<dbReference type="GO" id="GO:0004638">
    <property type="term" value="F:phosphoribosylaminoimidazole carboxylase activity"/>
    <property type="evidence" value="ECO:0007669"/>
    <property type="project" value="InterPro"/>
</dbReference>
<feature type="binding site" evidence="4">
    <location>
        <begin position="211"/>
        <end position="214"/>
    </location>
    <ligand>
        <name>ATP</name>
        <dbReference type="ChEBI" id="CHEBI:30616"/>
    </ligand>
</feature>
<dbReference type="GO" id="GO:0006189">
    <property type="term" value="P:'de novo' IMP biosynthetic process"/>
    <property type="evidence" value="ECO:0007669"/>
    <property type="project" value="UniProtKB-UniRule"/>
</dbReference>
<dbReference type="HAMAP" id="MF_01928">
    <property type="entry name" value="PurK"/>
    <property type="match status" value="1"/>
</dbReference>
<feature type="domain" description="ATP-grasp" evidence="6">
    <location>
        <begin position="141"/>
        <end position="326"/>
    </location>
</feature>
<keyword evidence="3 4" id="KW-0067">ATP-binding</keyword>
<dbReference type="NCBIfam" id="NF004675">
    <property type="entry name" value="PRK06019.1-1"/>
    <property type="match status" value="1"/>
</dbReference>
<evidence type="ECO:0000313" key="7">
    <source>
        <dbReference type="EMBL" id="MDQ0418792.1"/>
    </source>
</evidence>
<evidence type="ECO:0000256" key="1">
    <source>
        <dbReference type="ARBA" id="ARBA00022741"/>
    </source>
</evidence>
<dbReference type="SUPFAM" id="SSF56059">
    <property type="entry name" value="Glutathione synthetase ATP-binding domain-like"/>
    <property type="match status" value="1"/>
</dbReference>
<comment type="similarity">
    <text evidence="4 5">Belongs to the PurK/PurT family.</text>
</comment>
<comment type="subunit">
    <text evidence="4 5">Homodimer.</text>
</comment>
<dbReference type="Gene3D" id="3.40.50.20">
    <property type="match status" value="1"/>
</dbReference>
<evidence type="ECO:0000313" key="8">
    <source>
        <dbReference type="Proteomes" id="UP001238450"/>
    </source>
</evidence>
<comment type="pathway">
    <text evidence="4 5">Purine metabolism; IMP biosynthesis via de novo pathway; 5-amino-1-(5-phospho-D-ribosyl)imidazole-4-carboxylate from 5-amino-1-(5-phospho-D-ribosyl)imidazole (N5-CAIR route): step 1/2.</text>
</comment>
<feature type="binding site" evidence="4">
    <location>
        <begin position="296"/>
        <end position="297"/>
    </location>
    <ligand>
        <name>ATP</name>
        <dbReference type="ChEBI" id="CHEBI:30616"/>
    </ligand>
</feature>
<dbReference type="InterPro" id="IPR011054">
    <property type="entry name" value="Rudment_hybrid_motif"/>
</dbReference>